<evidence type="ECO:0000256" key="1">
    <source>
        <dbReference type="SAM" id="MobiDB-lite"/>
    </source>
</evidence>
<protein>
    <recommendedName>
        <fullName evidence="4">Transcriptional regulator</fullName>
    </recommendedName>
</protein>
<dbReference type="OrthoDB" id="20280at2759"/>
<dbReference type="PANTHER" id="PTHR38092:SF1">
    <property type="entry name" value="TRANSCRIPTIONAL REGULATOR CUDA-RELATED"/>
    <property type="match status" value="1"/>
</dbReference>
<sequence>MSLMVNPHFHPIDMAHYNGMIQQGINPNYMMHQQMVPHLTHLQNAQLLRTVPDYNSPSTPPNSMSPMTNKNKQHNSSTNTPNPNMANSPANLTNSPTNISSPISISNSSLNSPTTSSASPNLLNCTTNKRISITQQTCLVEEKFSKNGVQKNVHVVVKNNPFILTLTLLDSSLNFHQLTPEVQLVYDSESLKEVDSATVKPLEYKTRANEEGDQLTVELRIKVLSSQLEDMLFRAKVKIVDPRTRKEMSGLSVITHPIRVVSKPDQVKKKAKKRKRAPTDSLMDTLNRIEHQQREQQRLLKKLCFYDKDCLSTVSSNICNSNSESPSFNENECTKSSNEDSENDEDEAPVLNGKDDFQNAFKEFISAFKQLQCLDPDGADGAFKINTCANDAQTMCEILEMVKVELKKDNQFKEKCEGSSNNVEGGHGDSPCACKVCPYKQKVDHINQSYDTYFNMFNANSSVVPQIEYTYEQQQQMFQQQQQQQYLQQQQTFMDQQQQFYLQQQQQYLQQQQQQQQQMQQQRQLQQAFVNQQQSQQHQNPSPQNNQQQSQQQGGQTPIQDQQFPANNFIDFNSNNFINFQSGLFGDLGFSAV</sequence>
<reference evidence="2" key="1">
    <citation type="submission" date="2020-01" db="EMBL/GenBank/DDBJ databases">
        <title>Development of genomics and gene disruption for Polysphondylium violaceum indicates a role for the polyketide synthase stlB in stalk morphogenesis.</title>
        <authorList>
            <person name="Narita B."/>
            <person name="Kawabe Y."/>
            <person name="Kin K."/>
            <person name="Saito T."/>
            <person name="Gibbs R."/>
            <person name="Kuspa A."/>
            <person name="Muzny D."/>
            <person name="Queller D."/>
            <person name="Richards S."/>
            <person name="Strassman J."/>
            <person name="Sucgang R."/>
            <person name="Worley K."/>
            <person name="Schaap P."/>
        </authorList>
    </citation>
    <scope>NUCLEOTIDE SEQUENCE</scope>
    <source>
        <strain evidence="2">QSvi11</strain>
    </source>
</reference>
<organism evidence="2 3">
    <name type="scientific">Polysphondylium violaceum</name>
    <dbReference type="NCBI Taxonomy" id="133409"/>
    <lineage>
        <taxon>Eukaryota</taxon>
        <taxon>Amoebozoa</taxon>
        <taxon>Evosea</taxon>
        <taxon>Eumycetozoa</taxon>
        <taxon>Dictyostelia</taxon>
        <taxon>Dictyosteliales</taxon>
        <taxon>Dictyosteliaceae</taxon>
        <taxon>Polysphondylium</taxon>
    </lineage>
</organism>
<comment type="caution">
    <text evidence="2">The sequence shown here is derived from an EMBL/GenBank/DDBJ whole genome shotgun (WGS) entry which is preliminary data.</text>
</comment>
<accession>A0A8J4V0H4</accession>
<evidence type="ECO:0000313" key="3">
    <source>
        <dbReference type="Proteomes" id="UP000695562"/>
    </source>
</evidence>
<evidence type="ECO:0000313" key="2">
    <source>
        <dbReference type="EMBL" id="KAF2075675.1"/>
    </source>
</evidence>
<keyword evidence="3" id="KW-1185">Reference proteome</keyword>
<feature type="compositionally biased region" description="Polar residues" evidence="1">
    <location>
        <begin position="74"/>
        <end position="92"/>
    </location>
</feature>
<gene>
    <name evidence="2" type="ORF">CYY_002988</name>
</gene>
<dbReference type="InterPro" id="IPR040430">
    <property type="entry name" value="CudA-like"/>
</dbReference>
<feature type="compositionally biased region" description="Acidic residues" evidence="1">
    <location>
        <begin position="339"/>
        <end position="348"/>
    </location>
</feature>
<dbReference type="EMBL" id="AJWJ01000089">
    <property type="protein sequence ID" value="KAF2075675.1"/>
    <property type="molecule type" value="Genomic_DNA"/>
</dbReference>
<name>A0A8J4V0H4_9MYCE</name>
<dbReference type="AlphaFoldDB" id="A0A8J4V0H4"/>
<evidence type="ECO:0008006" key="4">
    <source>
        <dbReference type="Google" id="ProtNLM"/>
    </source>
</evidence>
<feature type="region of interest" description="Disordered" evidence="1">
    <location>
        <begin position="321"/>
        <end position="352"/>
    </location>
</feature>
<feature type="compositionally biased region" description="Low complexity" evidence="1">
    <location>
        <begin position="55"/>
        <end position="69"/>
    </location>
</feature>
<feature type="region of interest" description="Disordered" evidence="1">
    <location>
        <begin position="529"/>
        <end position="562"/>
    </location>
</feature>
<feature type="compositionally biased region" description="Low complexity" evidence="1">
    <location>
        <begin position="93"/>
        <end position="121"/>
    </location>
</feature>
<dbReference type="PANTHER" id="PTHR38092">
    <property type="entry name" value="REGULATOR CUDA, PUTATIVE-RELATED"/>
    <property type="match status" value="1"/>
</dbReference>
<feature type="compositionally biased region" description="Low complexity" evidence="1">
    <location>
        <begin position="321"/>
        <end position="331"/>
    </location>
</feature>
<dbReference type="Proteomes" id="UP000695562">
    <property type="component" value="Unassembled WGS sequence"/>
</dbReference>
<proteinExistence type="predicted"/>
<feature type="region of interest" description="Disordered" evidence="1">
    <location>
        <begin position="51"/>
        <end position="121"/>
    </location>
</feature>